<evidence type="ECO:0000256" key="1">
    <source>
        <dbReference type="SAM" id="MobiDB-lite"/>
    </source>
</evidence>
<name>A0ABP7H482_9FLAO</name>
<dbReference type="EMBL" id="BAABBI010000001">
    <property type="protein sequence ID" value="GAA3783113.1"/>
    <property type="molecule type" value="Genomic_DNA"/>
</dbReference>
<evidence type="ECO:0008006" key="4">
    <source>
        <dbReference type="Google" id="ProtNLM"/>
    </source>
</evidence>
<feature type="region of interest" description="Disordered" evidence="1">
    <location>
        <begin position="192"/>
        <end position="227"/>
    </location>
</feature>
<comment type="caution">
    <text evidence="2">The sequence shown here is derived from an EMBL/GenBank/DDBJ whole genome shotgun (WGS) entry which is preliminary data.</text>
</comment>
<evidence type="ECO:0000313" key="2">
    <source>
        <dbReference type="EMBL" id="GAA3783113.1"/>
    </source>
</evidence>
<feature type="compositionally biased region" description="Basic and acidic residues" evidence="1">
    <location>
        <begin position="216"/>
        <end position="227"/>
    </location>
</feature>
<protein>
    <recommendedName>
        <fullName evidence="4">DUF4142 domain-containing protein</fullName>
    </recommendedName>
</protein>
<evidence type="ECO:0000313" key="3">
    <source>
        <dbReference type="Proteomes" id="UP001501456"/>
    </source>
</evidence>
<reference evidence="3" key="1">
    <citation type="journal article" date="2019" name="Int. J. Syst. Evol. Microbiol.">
        <title>The Global Catalogue of Microorganisms (GCM) 10K type strain sequencing project: providing services to taxonomists for standard genome sequencing and annotation.</title>
        <authorList>
            <consortium name="The Broad Institute Genomics Platform"/>
            <consortium name="The Broad Institute Genome Sequencing Center for Infectious Disease"/>
            <person name="Wu L."/>
            <person name="Ma J."/>
        </authorList>
    </citation>
    <scope>NUCLEOTIDE SEQUENCE [LARGE SCALE GENOMIC DNA]</scope>
    <source>
        <strain evidence="3">JCM 17525</strain>
    </source>
</reference>
<dbReference type="Proteomes" id="UP001501456">
    <property type="component" value="Unassembled WGS sequence"/>
</dbReference>
<organism evidence="2 3">
    <name type="scientific">Corallibacter vietnamensis</name>
    <dbReference type="NCBI Taxonomy" id="904130"/>
    <lineage>
        <taxon>Bacteria</taxon>
        <taxon>Pseudomonadati</taxon>
        <taxon>Bacteroidota</taxon>
        <taxon>Flavobacteriia</taxon>
        <taxon>Flavobacteriales</taxon>
        <taxon>Flavobacteriaceae</taxon>
        <taxon>Corallibacter</taxon>
    </lineage>
</organism>
<accession>A0ABP7H482</accession>
<gene>
    <name evidence="2" type="ORF">GCM10022271_14290</name>
</gene>
<dbReference type="RefSeq" id="WP_344728786.1">
    <property type="nucleotide sequence ID" value="NZ_BAABBI010000001.1"/>
</dbReference>
<proteinExistence type="predicted"/>
<sequence>MKTSLKLSILAITLLLLNCENKHKTVIDYKFADKETAIICGNSDEAKLLNEALYSFEDDITQFYFKQNSNVPAAYNRFFKLAAANRVKFEEIATPHTLEIFNALKNNTDLLKDNSINYNSEIISCLSENFQNKDLKTTFHALVNTNSMEATLFYPALLPHIRSTKTDRNLGLYVALDFYYKNLKDLDTSQLGKKEESSNVSFPNKAIKNAPIQKNATDHKGHEGHNH</sequence>
<keyword evidence="3" id="KW-1185">Reference proteome</keyword>